<evidence type="ECO:0000313" key="7">
    <source>
        <dbReference type="EMBL" id="NMN00401.1"/>
    </source>
</evidence>
<protein>
    <submittedName>
        <fullName evidence="7">RNA methyltransferase</fullName>
    </submittedName>
</protein>
<evidence type="ECO:0000256" key="1">
    <source>
        <dbReference type="ARBA" id="ARBA00022603"/>
    </source>
</evidence>
<comment type="caution">
    <text evidence="7">The sequence shown here is derived from an EMBL/GenBank/DDBJ whole genome shotgun (WGS) entry which is preliminary data.</text>
</comment>
<sequence length="424" mass="46077">MKAQVRIERYADQGRCVAHIDGRVVFVRFALPGELVTVELDEPHERDDRFWTGEVTQVLEPSDDRVDPVWPLAGPLAFGGGVGGADLVHVSLPGQLRWKAATVAEQMRRLGHVDVDVDVERMPGDEGEQGLHWRTRIELIADEEGFASMRRRGSHVRVRLDDMPLASRALLDVARREHVWDGGFEPGAQIRLAVPEPRGGAADGDAAGDDDFAVLVDGELVAGRRRLTERIRVDGRGFRYDVDAAGFWQIHRQAPMRLPEYVLSLVRGALDGAGNATIWDLYSGSGLFSLPLAALAAPRTRMLTVEGAPAAVKSARRNLRAAGLDGVDARCGDVAKTLAQVPDDLASPDVVVLDPPRAGARAKVCRRIAASGARAVVYVACDPTSLARDTATFGELGYVPASVRAFDIYPMTHHVETVALFRRA</sequence>
<dbReference type="InterPro" id="IPR010280">
    <property type="entry name" value="U5_MeTrfase_fam"/>
</dbReference>
<dbReference type="Pfam" id="PF01938">
    <property type="entry name" value="TRAM"/>
    <property type="match status" value="1"/>
</dbReference>
<dbReference type="PANTHER" id="PTHR11061">
    <property type="entry name" value="RNA M5U METHYLTRANSFERASE"/>
    <property type="match status" value="1"/>
</dbReference>
<dbReference type="PROSITE" id="PS50926">
    <property type="entry name" value="TRAM"/>
    <property type="match status" value="1"/>
</dbReference>
<evidence type="ECO:0000256" key="4">
    <source>
        <dbReference type="PROSITE-ProRule" id="PRU01024"/>
    </source>
</evidence>
<feature type="binding site" evidence="4">
    <location>
        <position position="282"/>
    </location>
    <ligand>
        <name>S-adenosyl-L-methionine</name>
        <dbReference type="ChEBI" id="CHEBI:59789"/>
    </ligand>
</feature>
<feature type="domain" description="TRAM" evidence="6">
    <location>
        <begin position="1"/>
        <end position="57"/>
    </location>
</feature>
<organism evidence="7 8">
    <name type="scientific">Bifidobacterium moraviense</name>
    <dbReference type="NCBI Taxonomy" id="2675323"/>
    <lineage>
        <taxon>Bacteria</taxon>
        <taxon>Bacillati</taxon>
        <taxon>Actinomycetota</taxon>
        <taxon>Actinomycetes</taxon>
        <taxon>Bifidobacteriales</taxon>
        <taxon>Bifidobacteriaceae</taxon>
        <taxon>Bifidobacterium</taxon>
    </lineage>
</organism>
<name>A0A7Y0F1T9_9BIFI</name>
<dbReference type="Pfam" id="PF05958">
    <property type="entry name" value="tRNA_U5-meth_tr"/>
    <property type="match status" value="1"/>
</dbReference>
<dbReference type="CDD" id="cd02440">
    <property type="entry name" value="AdoMet_MTases"/>
    <property type="match status" value="1"/>
</dbReference>
<evidence type="ECO:0000256" key="2">
    <source>
        <dbReference type="ARBA" id="ARBA00022679"/>
    </source>
</evidence>
<evidence type="ECO:0000313" key="8">
    <source>
        <dbReference type="Proteomes" id="UP000588277"/>
    </source>
</evidence>
<gene>
    <name evidence="7" type="ORF">G1C96_0980</name>
</gene>
<dbReference type="SUPFAM" id="SSF53335">
    <property type="entry name" value="S-adenosyl-L-methionine-dependent methyltransferases"/>
    <property type="match status" value="1"/>
</dbReference>
<reference evidence="7 8" key="1">
    <citation type="submission" date="2020-02" db="EMBL/GenBank/DDBJ databases">
        <title>Characterization of phylogenetic diversity of novel bifidobacterial species isolated in Czech ZOOs.</title>
        <authorList>
            <person name="Lugli G.A."/>
            <person name="Vera N.B."/>
            <person name="Ventura M."/>
        </authorList>
    </citation>
    <scope>NUCLEOTIDE SEQUENCE [LARGE SCALE GENOMIC DNA]</scope>
    <source>
        <strain evidence="7 8">DSM 109958</strain>
    </source>
</reference>
<feature type="binding site" evidence="4">
    <location>
        <position position="354"/>
    </location>
    <ligand>
        <name>S-adenosyl-L-methionine</name>
        <dbReference type="ChEBI" id="CHEBI:59789"/>
    </ligand>
</feature>
<dbReference type="InterPro" id="IPR002792">
    <property type="entry name" value="TRAM_dom"/>
</dbReference>
<dbReference type="EMBL" id="JAAIIH010000005">
    <property type="protein sequence ID" value="NMN00401.1"/>
    <property type="molecule type" value="Genomic_DNA"/>
</dbReference>
<dbReference type="InterPro" id="IPR030390">
    <property type="entry name" value="MeTrfase_TrmA_AS"/>
</dbReference>
<dbReference type="InterPro" id="IPR029063">
    <property type="entry name" value="SAM-dependent_MTases_sf"/>
</dbReference>
<feature type="active site" description="Nucleophile" evidence="4">
    <location>
        <position position="381"/>
    </location>
</feature>
<dbReference type="Proteomes" id="UP000588277">
    <property type="component" value="Unassembled WGS sequence"/>
</dbReference>
<dbReference type="PROSITE" id="PS51687">
    <property type="entry name" value="SAM_MT_RNA_M5U"/>
    <property type="match status" value="1"/>
</dbReference>
<accession>A0A7Y0F1T9</accession>
<keyword evidence="8" id="KW-1185">Reference proteome</keyword>
<dbReference type="PROSITE" id="PS01230">
    <property type="entry name" value="TRMA_1"/>
    <property type="match status" value="1"/>
</dbReference>
<feature type="binding site" evidence="4">
    <location>
        <position position="306"/>
    </location>
    <ligand>
        <name>S-adenosyl-L-methionine</name>
        <dbReference type="ChEBI" id="CHEBI:59789"/>
    </ligand>
</feature>
<dbReference type="GO" id="GO:0070041">
    <property type="term" value="F:rRNA (uridine-C5-)-methyltransferase activity"/>
    <property type="evidence" value="ECO:0007669"/>
    <property type="project" value="TreeGrafter"/>
</dbReference>
<feature type="binding site" evidence="4">
    <location>
        <position position="249"/>
    </location>
    <ligand>
        <name>S-adenosyl-L-methionine</name>
        <dbReference type="ChEBI" id="CHEBI:59789"/>
    </ligand>
</feature>
<keyword evidence="3 4" id="KW-0949">S-adenosyl-L-methionine</keyword>
<comment type="similarity">
    <text evidence="4">Belongs to the class I-like SAM-binding methyltransferase superfamily. RNA M5U methyltransferase family.</text>
</comment>
<dbReference type="RefSeq" id="WP_169275553.1">
    <property type="nucleotide sequence ID" value="NZ_JAAIIH010000005.1"/>
</dbReference>
<dbReference type="PANTHER" id="PTHR11061:SF30">
    <property type="entry name" value="TRNA (URACIL(54)-C(5))-METHYLTRANSFERASE"/>
    <property type="match status" value="1"/>
</dbReference>
<evidence type="ECO:0000256" key="5">
    <source>
        <dbReference type="PROSITE-ProRule" id="PRU10015"/>
    </source>
</evidence>
<dbReference type="Gene3D" id="3.40.50.150">
    <property type="entry name" value="Vaccinia Virus protein VP39"/>
    <property type="match status" value="1"/>
</dbReference>
<dbReference type="SUPFAM" id="SSF50249">
    <property type="entry name" value="Nucleic acid-binding proteins"/>
    <property type="match status" value="1"/>
</dbReference>
<proteinExistence type="inferred from homology"/>
<evidence type="ECO:0000256" key="3">
    <source>
        <dbReference type="ARBA" id="ARBA00022691"/>
    </source>
</evidence>
<dbReference type="AlphaFoldDB" id="A0A7Y0F1T9"/>
<keyword evidence="1 4" id="KW-0489">Methyltransferase</keyword>
<dbReference type="InterPro" id="IPR012340">
    <property type="entry name" value="NA-bd_OB-fold"/>
</dbReference>
<dbReference type="GO" id="GO:0070475">
    <property type="term" value="P:rRNA base methylation"/>
    <property type="evidence" value="ECO:0007669"/>
    <property type="project" value="TreeGrafter"/>
</dbReference>
<evidence type="ECO:0000259" key="6">
    <source>
        <dbReference type="PROSITE" id="PS50926"/>
    </source>
</evidence>
<dbReference type="Gene3D" id="2.40.50.140">
    <property type="entry name" value="Nucleic acid-binding proteins"/>
    <property type="match status" value="1"/>
</dbReference>
<keyword evidence="2 4" id="KW-0808">Transferase</keyword>
<feature type="active site" evidence="5">
    <location>
        <position position="381"/>
    </location>
</feature>